<proteinExistence type="predicted"/>
<evidence type="ECO:0000313" key="1">
    <source>
        <dbReference type="EMBL" id="ODV60533.1"/>
    </source>
</evidence>
<dbReference type="EMBL" id="KV454482">
    <property type="protein sequence ID" value="ODV60533.1"/>
    <property type="molecule type" value="Genomic_DNA"/>
</dbReference>
<dbReference type="RefSeq" id="XP_020046840.1">
    <property type="nucleotide sequence ID" value="XM_020195089.1"/>
</dbReference>
<sequence length="295" mass="33267">MASVQSTPKTGSVSASTKSDPSLTVEVITYDTYKSAAKCLLNAFVDDTLDKYLFNHIKDHRQRHKAELALYEAYLYSHILRGGLCLGTRKNSTSSSSSSSSDASDSEVSDFSCVSIWAPPDLIIEDGYLTLIRSGYLRVAWLSGFEGFKKIFTQLFNVLSNTKDRVLGDDNKYTWSLIYIGTDVDSRGKGYAKHLINYMFKHYIDNNNYLTYLESSATSNIPIYKKFGFEHITDVYVYNHNSDLSLERINNTNSKVINGKLGVNYGRLDIMVRGSNKGKTPWKKGEIFKIHNDTN</sequence>
<keyword evidence="2" id="KW-1185">Reference proteome</keyword>
<dbReference type="SUPFAM" id="SSF55729">
    <property type="entry name" value="Acyl-CoA N-acyltransferases (Nat)"/>
    <property type="match status" value="1"/>
</dbReference>
<name>A0A1D2VGA7_9ASCO</name>
<dbReference type="GeneID" id="30968725"/>
<dbReference type="Pfam" id="PF13527">
    <property type="entry name" value="Acetyltransf_9"/>
    <property type="match status" value="1"/>
</dbReference>
<dbReference type="InterPro" id="IPR016181">
    <property type="entry name" value="Acyl_CoA_acyltransferase"/>
</dbReference>
<dbReference type="OrthoDB" id="410198at2759"/>
<dbReference type="Proteomes" id="UP000095038">
    <property type="component" value="Unassembled WGS sequence"/>
</dbReference>
<dbReference type="PANTHER" id="PTHR42791:SF1">
    <property type="entry name" value="N-ACETYLTRANSFERASE DOMAIN-CONTAINING PROTEIN"/>
    <property type="match status" value="1"/>
</dbReference>
<protein>
    <recommendedName>
        <fullName evidence="3">N-acetyltransferase domain-containing protein</fullName>
    </recommendedName>
</protein>
<reference evidence="2" key="1">
    <citation type="submission" date="2016-05" db="EMBL/GenBank/DDBJ databases">
        <title>Comparative genomics of biotechnologically important yeasts.</title>
        <authorList>
            <consortium name="DOE Joint Genome Institute"/>
            <person name="Riley R."/>
            <person name="Haridas S."/>
            <person name="Wolfe K.H."/>
            <person name="Lopes M.R."/>
            <person name="Hittinger C.T."/>
            <person name="Goker M."/>
            <person name="Salamov A."/>
            <person name="Wisecaver J."/>
            <person name="Long T.M."/>
            <person name="Aerts A.L."/>
            <person name="Barry K."/>
            <person name="Choi C."/>
            <person name="Clum A."/>
            <person name="Coughlan A.Y."/>
            <person name="Deshpande S."/>
            <person name="Douglass A.P."/>
            <person name="Hanson S.J."/>
            <person name="Klenk H.-P."/>
            <person name="Labutti K."/>
            <person name="Lapidus A."/>
            <person name="Lindquist E."/>
            <person name="Lipzen A."/>
            <person name="Meier-Kolthoff J.P."/>
            <person name="Ohm R.A."/>
            <person name="Otillar R.P."/>
            <person name="Pangilinan J."/>
            <person name="Peng Y."/>
            <person name="Rokas A."/>
            <person name="Rosa C.A."/>
            <person name="Scheuner C."/>
            <person name="Sibirny A.A."/>
            <person name="Slot J.C."/>
            <person name="Stielow J.B."/>
            <person name="Sun H."/>
            <person name="Kurtzman C.P."/>
            <person name="Blackwell M."/>
            <person name="Grigoriev I.V."/>
            <person name="Jeffries T.W."/>
        </authorList>
    </citation>
    <scope>NUCLEOTIDE SEQUENCE [LARGE SCALE GENOMIC DNA]</scope>
    <source>
        <strain evidence="2">DSM 1968</strain>
    </source>
</reference>
<dbReference type="InterPro" id="IPR052523">
    <property type="entry name" value="Trichothecene_AcTrans"/>
</dbReference>
<evidence type="ECO:0008006" key="3">
    <source>
        <dbReference type="Google" id="ProtNLM"/>
    </source>
</evidence>
<evidence type="ECO:0000313" key="2">
    <source>
        <dbReference type="Proteomes" id="UP000095038"/>
    </source>
</evidence>
<organism evidence="1 2">
    <name type="scientific">Ascoidea rubescens DSM 1968</name>
    <dbReference type="NCBI Taxonomy" id="1344418"/>
    <lineage>
        <taxon>Eukaryota</taxon>
        <taxon>Fungi</taxon>
        <taxon>Dikarya</taxon>
        <taxon>Ascomycota</taxon>
        <taxon>Saccharomycotina</taxon>
        <taxon>Saccharomycetes</taxon>
        <taxon>Ascoideaceae</taxon>
        <taxon>Ascoidea</taxon>
    </lineage>
</organism>
<dbReference type="PANTHER" id="PTHR42791">
    <property type="entry name" value="GNAT FAMILY ACETYLTRANSFERASE"/>
    <property type="match status" value="1"/>
</dbReference>
<dbReference type="STRING" id="1344418.A0A1D2VGA7"/>
<dbReference type="Gene3D" id="3.40.630.30">
    <property type="match status" value="1"/>
</dbReference>
<dbReference type="AlphaFoldDB" id="A0A1D2VGA7"/>
<dbReference type="InParanoid" id="A0A1D2VGA7"/>
<accession>A0A1D2VGA7</accession>
<gene>
    <name evidence="1" type="ORF">ASCRUDRAFT_91831</name>
</gene>